<feature type="compositionally biased region" description="Basic and acidic residues" evidence="1">
    <location>
        <begin position="39"/>
        <end position="65"/>
    </location>
</feature>
<feature type="compositionally biased region" description="Polar residues" evidence="1">
    <location>
        <begin position="17"/>
        <end position="30"/>
    </location>
</feature>
<dbReference type="Proteomes" id="UP000251314">
    <property type="component" value="Unassembled WGS sequence"/>
</dbReference>
<dbReference type="OrthoDB" id="10403309at2759"/>
<name>A0A329SVP8_9STRA</name>
<comment type="caution">
    <text evidence="2">The sequence shown here is derived from an EMBL/GenBank/DDBJ whole genome shotgun (WGS) entry which is preliminary data.</text>
</comment>
<dbReference type="VEuPathDB" id="FungiDB:PC110_g3302"/>
<keyword evidence="3" id="KW-1185">Reference proteome</keyword>
<feature type="region of interest" description="Disordered" evidence="1">
    <location>
        <begin position="207"/>
        <end position="234"/>
    </location>
</feature>
<gene>
    <name evidence="2" type="ORF">PC110_g3302</name>
</gene>
<proteinExistence type="predicted"/>
<accession>A0A329SVP8</accession>
<protein>
    <submittedName>
        <fullName evidence="2">Uncharacterized protein</fullName>
    </submittedName>
</protein>
<organism evidence="2 3">
    <name type="scientific">Phytophthora cactorum</name>
    <dbReference type="NCBI Taxonomy" id="29920"/>
    <lineage>
        <taxon>Eukaryota</taxon>
        <taxon>Sar</taxon>
        <taxon>Stramenopiles</taxon>
        <taxon>Oomycota</taxon>
        <taxon>Peronosporomycetes</taxon>
        <taxon>Peronosporales</taxon>
        <taxon>Peronosporaceae</taxon>
        <taxon>Phytophthora</taxon>
    </lineage>
</organism>
<sequence length="310" mass="34154">MDEVDAVAVVCKTSENVVITTGETGESSPPSGAGLGGELGKDEAFVPTKDEKEAERNCGSEEAGSKIRKRGSIGDGDNRVADQDQGSKGGTTDHPQRRNGCVDGKGVLYLYERDGLRDGKQKASTMGENPDYKHGRLFTEAKLDLLERGEYGMAAVEPEEYEKELEERLFPLNEVELRHRMKEKADGQNNLNIEELSKNCVKSGGRGQVQDVIEKQEDDVKASEKETTATEPEVSQNACVWLKNKDLEVPEKVGLEVDSSVSLQRRVVARKLPPLRDKDELEETAESGLRYYLKNEGCADDGVESVMEWA</sequence>
<evidence type="ECO:0000313" key="3">
    <source>
        <dbReference type="Proteomes" id="UP000251314"/>
    </source>
</evidence>
<evidence type="ECO:0000256" key="1">
    <source>
        <dbReference type="SAM" id="MobiDB-lite"/>
    </source>
</evidence>
<dbReference type="AlphaFoldDB" id="A0A329SVP8"/>
<feature type="region of interest" description="Disordered" evidence="1">
    <location>
        <begin position="17"/>
        <end position="103"/>
    </location>
</feature>
<dbReference type="EMBL" id="MJFZ01000046">
    <property type="protein sequence ID" value="RAW40511.1"/>
    <property type="molecule type" value="Genomic_DNA"/>
</dbReference>
<evidence type="ECO:0000313" key="2">
    <source>
        <dbReference type="EMBL" id="RAW40511.1"/>
    </source>
</evidence>
<reference evidence="2 3" key="1">
    <citation type="submission" date="2018-01" db="EMBL/GenBank/DDBJ databases">
        <title>Draft genome of the strawberry crown rot pathogen Phytophthora cactorum.</title>
        <authorList>
            <person name="Armitage A.D."/>
            <person name="Lysoe E."/>
            <person name="Nellist C.F."/>
            <person name="Harrison R.J."/>
            <person name="Brurberg M.B."/>
        </authorList>
    </citation>
    <scope>NUCLEOTIDE SEQUENCE [LARGE SCALE GENOMIC DNA]</scope>
    <source>
        <strain evidence="2 3">10300</strain>
    </source>
</reference>
<feature type="compositionally biased region" description="Basic and acidic residues" evidence="1">
    <location>
        <begin position="212"/>
        <end position="228"/>
    </location>
</feature>